<feature type="domain" description="tRNA-guanine(15) transglycosylase-like" evidence="2">
    <location>
        <begin position="26"/>
        <end position="487"/>
    </location>
</feature>
<feature type="compositionally biased region" description="Low complexity" evidence="1">
    <location>
        <begin position="9"/>
        <end position="21"/>
    </location>
</feature>
<accession>A0A9P6L3J7</accession>
<evidence type="ECO:0000313" key="4">
    <source>
        <dbReference type="Proteomes" id="UP000736335"/>
    </source>
</evidence>
<feature type="region of interest" description="Disordered" evidence="1">
    <location>
        <begin position="1"/>
        <end position="22"/>
    </location>
</feature>
<dbReference type="PANTHER" id="PTHR46064">
    <property type="entry name" value="QUEUINE TRNA-RIBOSYLTRANSFERASE ACCESSORY SUBUNIT 2"/>
    <property type="match status" value="1"/>
</dbReference>
<dbReference type="OrthoDB" id="27601at2759"/>
<reference evidence="3" key="1">
    <citation type="journal article" date="2020" name="Nat. Commun.">
        <title>Large-scale genome sequencing of mycorrhizal fungi provides insights into the early evolution of symbiotic traits.</title>
        <authorList>
            <person name="Miyauchi S."/>
            <person name="Kiss E."/>
            <person name="Kuo A."/>
            <person name="Drula E."/>
            <person name="Kohler A."/>
            <person name="Sanchez-Garcia M."/>
            <person name="Morin E."/>
            <person name="Andreopoulos B."/>
            <person name="Barry K.W."/>
            <person name="Bonito G."/>
            <person name="Buee M."/>
            <person name="Carver A."/>
            <person name="Chen C."/>
            <person name="Cichocki N."/>
            <person name="Clum A."/>
            <person name="Culley D."/>
            <person name="Crous P.W."/>
            <person name="Fauchery L."/>
            <person name="Girlanda M."/>
            <person name="Hayes R.D."/>
            <person name="Keri Z."/>
            <person name="LaButti K."/>
            <person name="Lipzen A."/>
            <person name="Lombard V."/>
            <person name="Magnuson J."/>
            <person name="Maillard F."/>
            <person name="Murat C."/>
            <person name="Nolan M."/>
            <person name="Ohm R.A."/>
            <person name="Pangilinan J."/>
            <person name="Pereira M.F."/>
            <person name="Perotto S."/>
            <person name="Peter M."/>
            <person name="Pfister S."/>
            <person name="Riley R."/>
            <person name="Sitrit Y."/>
            <person name="Stielow J.B."/>
            <person name="Szollosi G."/>
            <person name="Zifcakova L."/>
            <person name="Stursova M."/>
            <person name="Spatafora J.W."/>
            <person name="Tedersoo L."/>
            <person name="Vaario L.M."/>
            <person name="Yamada A."/>
            <person name="Yan M."/>
            <person name="Wang P."/>
            <person name="Xu J."/>
            <person name="Bruns T."/>
            <person name="Baldrian P."/>
            <person name="Vilgalys R."/>
            <person name="Dunand C."/>
            <person name="Henrissat B."/>
            <person name="Grigoriev I.V."/>
            <person name="Hibbett D."/>
            <person name="Nagy L.G."/>
            <person name="Martin F.M."/>
        </authorList>
    </citation>
    <scope>NUCLEOTIDE SEQUENCE</scope>
    <source>
        <strain evidence="3">UH-Tt-Lm1</strain>
    </source>
</reference>
<gene>
    <name evidence="3" type="ORF">BJ322DRAFT_1079682</name>
</gene>
<dbReference type="Gene3D" id="3.20.20.105">
    <property type="entry name" value="Queuine tRNA-ribosyltransferase-like"/>
    <property type="match status" value="1"/>
</dbReference>
<dbReference type="GO" id="GO:0006400">
    <property type="term" value="P:tRNA modification"/>
    <property type="evidence" value="ECO:0007669"/>
    <property type="project" value="InterPro"/>
</dbReference>
<name>A0A9P6L3J7_9AGAM</name>
<dbReference type="InterPro" id="IPR002616">
    <property type="entry name" value="tRNA_ribo_trans-like"/>
</dbReference>
<sequence>MGPPRLTFSASPSPSSSPLSSHFNPRLGCLTLRRNDVTGTTVKIDTPGLLTTSSRGLIPHLSRDHVNSTAAIRWVNIPFETFLERTPPILTIINNSPRPLHDFFKYDASKHIVCLQARDPSDGRDMPSNGKDYCSVRCIRGVRKLHVSDWNSYTSSTYPDVIIALSDVPLTPPPHSQKRVNKSLERSTQWLLESLSPVPPDPEDRPNLLVHLAGGINPSARQAFSQALTETLIGPEADKVKPLKNLDAAVTGYTFDLTPLRKALKQDAEADKTLVHLIQTSLQPLPFEKPRILNSVRGPQDILRLISTTGVDLFDSRWAVDLATFGVALDFAFPVSSSPIGPSPTRTRENGKIDIGHNIYDGRYATDFNRLSRLFLDGRSKFSIPTSTDFADTAQRWCPCAACSPVSPRTQLKHSQADEHVPDPSTPLEYHPAYTRAYIHHLLHTHEMSAHALLTTHNLSVVDRFFADIRGVLERDGVDKFREEVQTFRNRYDDDEIVGDNTQGLGEDFEVEVVGGIVGREAKRDWGSVDKARGKGRLARDKEKSGAAVLEEAEVA</sequence>
<dbReference type="PANTHER" id="PTHR46064:SF1">
    <property type="entry name" value="QUEUINE TRNA-RIBOSYLTRANSFERASE ACCESSORY SUBUNIT 2"/>
    <property type="match status" value="1"/>
</dbReference>
<dbReference type="InterPro" id="IPR050852">
    <property type="entry name" value="Queuine_tRNA-ribosyltrfase"/>
</dbReference>
<dbReference type="EMBL" id="WIUZ02000014">
    <property type="protein sequence ID" value="KAF9781207.1"/>
    <property type="molecule type" value="Genomic_DNA"/>
</dbReference>
<proteinExistence type="predicted"/>
<organism evidence="3 4">
    <name type="scientific">Thelephora terrestris</name>
    <dbReference type="NCBI Taxonomy" id="56493"/>
    <lineage>
        <taxon>Eukaryota</taxon>
        <taxon>Fungi</taxon>
        <taxon>Dikarya</taxon>
        <taxon>Basidiomycota</taxon>
        <taxon>Agaricomycotina</taxon>
        <taxon>Agaricomycetes</taxon>
        <taxon>Thelephorales</taxon>
        <taxon>Thelephoraceae</taxon>
        <taxon>Thelephora</taxon>
    </lineage>
</organism>
<dbReference type="AlphaFoldDB" id="A0A9P6L3J7"/>
<dbReference type="InterPro" id="IPR036511">
    <property type="entry name" value="TGT-like_sf"/>
</dbReference>
<evidence type="ECO:0000313" key="3">
    <source>
        <dbReference type="EMBL" id="KAF9781207.1"/>
    </source>
</evidence>
<dbReference type="Pfam" id="PF01702">
    <property type="entry name" value="TGT"/>
    <property type="match status" value="1"/>
</dbReference>
<evidence type="ECO:0000259" key="2">
    <source>
        <dbReference type="Pfam" id="PF01702"/>
    </source>
</evidence>
<comment type="caution">
    <text evidence="3">The sequence shown here is derived from an EMBL/GenBank/DDBJ whole genome shotgun (WGS) entry which is preliminary data.</text>
</comment>
<dbReference type="Proteomes" id="UP000736335">
    <property type="component" value="Unassembled WGS sequence"/>
</dbReference>
<reference evidence="3" key="2">
    <citation type="submission" date="2020-11" db="EMBL/GenBank/DDBJ databases">
        <authorList>
            <consortium name="DOE Joint Genome Institute"/>
            <person name="Kuo A."/>
            <person name="Miyauchi S."/>
            <person name="Kiss E."/>
            <person name="Drula E."/>
            <person name="Kohler A."/>
            <person name="Sanchez-Garcia M."/>
            <person name="Andreopoulos B."/>
            <person name="Barry K.W."/>
            <person name="Bonito G."/>
            <person name="Buee M."/>
            <person name="Carver A."/>
            <person name="Chen C."/>
            <person name="Cichocki N."/>
            <person name="Clum A."/>
            <person name="Culley D."/>
            <person name="Crous P.W."/>
            <person name="Fauchery L."/>
            <person name="Girlanda M."/>
            <person name="Hayes R."/>
            <person name="Keri Z."/>
            <person name="Labutti K."/>
            <person name="Lipzen A."/>
            <person name="Lombard V."/>
            <person name="Magnuson J."/>
            <person name="Maillard F."/>
            <person name="Morin E."/>
            <person name="Murat C."/>
            <person name="Nolan M."/>
            <person name="Ohm R."/>
            <person name="Pangilinan J."/>
            <person name="Pereira M."/>
            <person name="Perotto S."/>
            <person name="Peter M."/>
            <person name="Riley R."/>
            <person name="Sitrit Y."/>
            <person name="Stielow B."/>
            <person name="Szollosi G."/>
            <person name="Zifcakova L."/>
            <person name="Stursova M."/>
            <person name="Spatafora J.W."/>
            <person name="Tedersoo L."/>
            <person name="Vaario L.-M."/>
            <person name="Yamada A."/>
            <person name="Yan M."/>
            <person name="Wang P."/>
            <person name="Xu J."/>
            <person name="Bruns T."/>
            <person name="Baldrian P."/>
            <person name="Vilgalys R."/>
            <person name="Henrissat B."/>
            <person name="Grigoriev I.V."/>
            <person name="Hibbett D."/>
            <person name="Nagy L.G."/>
            <person name="Martin F.M."/>
        </authorList>
    </citation>
    <scope>NUCLEOTIDE SEQUENCE</scope>
    <source>
        <strain evidence="3">UH-Tt-Lm1</strain>
    </source>
</reference>
<keyword evidence="4" id="KW-1185">Reference proteome</keyword>
<protein>
    <submittedName>
        <fullName evidence="3">tRNA-guanine(15) transglycosylase-like protein</fullName>
    </submittedName>
</protein>
<dbReference type="SUPFAM" id="SSF51713">
    <property type="entry name" value="tRNA-guanine transglycosylase"/>
    <property type="match status" value="1"/>
</dbReference>
<evidence type="ECO:0000256" key="1">
    <source>
        <dbReference type="SAM" id="MobiDB-lite"/>
    </source>
</evidence>